<dbReference type="EMBL" id="JACAZF010000013">
    <property type="protein sequence ID" value="KAF7291115.1"/>
    <property type="molecule type" value="Genomic_DNA"/>
</dbReference>
<sequence>MLSLTLVILAILSIASTSPLPLDGTQSQFAGLSSLANNFDPSLIRDPTALPSGVTATGIPLPPHSDLAIASAARTLRALNKMFNSLNGLVVTFSSTGSNLSSQQFNMKLQKVDKRLQTLLRSVVSANSGALKSLANDSTELGGRALSFARQLQAIGDQTTALTRVLPTKTDLTSLLPRLMALQGASQTFFERIAPHAGTLQSTVIDAWASANSVLSTCIAQIKLVQP</sequence>
<organism evidence="2 3">
    <name type="scientific">Mycena indigotica</name>
    <dbReference type="NCBI Taxonomy" id="2126181"/>
    <lineage>
        <taxon>Eukaryota</taxon>
        <taxon>Fungi</taxon>
        <taxon>Dikarya</taxon>
        <taxon>Basidiomycota</taxon>
        <taxon>Agaricomycotina</taxon>
        <taxon>Agaricomycetes</taxon>
        <taxon>Agaricomycetidae</taxon>
        <taxon>Agaricales</taxon>
        <taxon>Marasmiineae</taxon>
        <taxon>Mycenaceae</taxon>
        <taxon>Mycena</taxon>
    </lineage>
</organism>
<protein>
    <submittedName>
        <fullName evidence="2">Uncharacterized protein</fullName>
    </submittedName>
</protein>
<reference evidence="2" key="1">
    <citation type="submission" date="2020-05" db="EMBL/GenBank/DDBJ databases">
        <title>Mycena genomes resolve the evolution of fungal bioluminescence.</title>
        <authorList>
            <person name="Tsai I.J."/>
        </authorList>
    </citation>
    <scope>NUCLEOTIDE SEQUENCE</scope>
    <source>
        <strain evidence="2">171206Taipei</strain>
    </source>
</reference>
<keyword evidence="3" id="KW-1185">Reference proteome</keyword>
<dbReference type="GeneID" id="59351547"/>
<feature type="signal peptide" evidence="1">
    <location>
        <begin position="1"/>
        <end position="17"/>
    </location>
</feature>
<dbReference type="Proteomes" id="UP000636479">
    <property type="component" value="Unassembled WGS sequence"/>
</dbReference>
<evidence type="ECO:0000313" key="2">
    <source>
        <dbReference type="EMBL" id="KAF7291115.1"/>
    </source>
</evidence>
<gene>
    <name evidence="2" type="ORF">MIND_01254600</name>
</gene>
<keyword evidence="1" id="KW-0732">Signal</keyword>
<name>A0A8H6S4E8_9AGAR</name>
<evidence type="ECO:0000313" key="3">
    <source>
        <dbReference type="Proteomes" id="UP000636479"/>
    </source>
</evidence>
<feature type="chain" id="PRO_5034537133" evidence="1">
    <location>
        <begin position="18"/>
        <end position="227"/>
    </location>
</feature>
<evidence type="ECO:0000256" key="1">
    <source>
        <dbReference type="SAM" id="SignalP"/>
    </source>
</evidence>
<dbReference type="RefSeq" id="XP_037214237.1">
    <property type="nucleotide sequence ID" value="XM_037369031.1"/>
</dbReference>
<comment type="caution">
    <text evidence="2">The sequence shown here is derived from an EMBL/GenBank/DDBJ whole genome shotgun (WGS) entry which is preliminary data.</text>
</comment>
<accession>A0A8H6S4E8</accession>
<proteinExistence type="predicted"/>
<dbReference type="AlphaFoldDB" id="A0A8H6S4E8"/>